<evidence type="ECO:0000256" key="4">
    <source>
        <dbReference type="ARBA" id="ARBA00022857"/>
    </source>
</evidence>
<feature type="domain" description="FAD/NAD(P)-binding" evidence="6">
    <location>
        <begin position="6"/>
        <end position="164"/>
    </location>
</feature>
<dbReference type="PRINTS" id="PR00419">
    <property type="entry name" value="ADXRDTASE"/>
</dbReference>
<dbReference type="SUPFAM" id="SSF51971">
    <property type="entry name" value="Nucleotide-binding domain"/>
    <property type="match status" value="1"/>
</dbReference>
<comment type="caution">
    <text evidence="7">The sequence shown here is derived from an EMBL/GenBank/DDBJ whole genome shotgun (WGS) entry which is preliminary data.</text>
</comment>
<name>A0A327KML5_9BRAD</name>
<evidence type="ECO:0000313" key="7">
    <source>
        <dbReference type="EMBL" id="RAI38803.1"/>
    </source>
</evidence>
<reference evidence="7 8" key="1">
    <citation type="submission" date="2017-07" db="EMBL/GenBank/DDBJ databases">
        <title>Draft Genome Sequences of Select Purple Nonsulfur Bacteria.</title>
        <authorList>
            <person name="Lasarre B."/>
            <person name="Mckinlay J.B."/>
        </authorList>
    </citation>
    <scope>NUCLEOTIDE SEQUENCE [LARGE SCALE GENOMIC DNA]</scope>
    <source>
        <strain evidence="7 8">DSM 11907</strain>
    </source>
</reference>
<dbReference type="GO" id="GO:0016491">
    <property type="term" value="F:oxidoreductase activity"/>
    <property type="evidence" value="ECO:0007669"/>
    <property type="project" value="UniProtKB-KW"/>
</dbReference>
<evidence type="ECO:0000313" key="8">
    <source>
        <dbReference type="Proteomes" id="UP000248863"/>
    </source>
</evidence>
<keyword evidence="5" id="KW-0560">Oxidoreductase</keyword>
<dbReference type="Proteomes" id="UP000248863">
    <property type="component" value="Unassembled WGS sequence"/>
</dbReference>
<dbReference type="AlphaFoldDB" id="A0A327KML5"/>
<sequence length="429" mass="44102">MSGPRQIAVVGAGPSGLFSAQALVKAVPGAVVDVIEKLPVPHGLIRYGVAPDHQGTKAVTRQFERLFERDGVGFHGNVEIGRDVSLAALLGLYDAVVLAAGLSVDRRLGVPGERLAGVITSGALTRWINSHPSEPATPPALGRNVVVVGAGNVALDIARLLAKTPDEFSGSDLDPARATALDVCGIETIDVVGRGSAAACRFDPALIKEMAHLAGARIEVHGDLDVDAPAEAAARLAALKVIHGAGPADARRVVRFRFGFSPDEILGDAAGAVQAMRFRTADGASLTLPATSVITAIGFCCDSRAALIDPVGVSAGDGAGALPHRIGERLFAVGWFRGGAVGTIPEARRDAKLLVDTVAATLTTTEVTSSPRAGRAGLLARLAAAGVTPVSYAHWKHIEAAETAAAPPGRARLKLCSTSDMIVHVHRAA</sequence>
<dbReference type="RefSeq" id="WP_111357308.1">
    <property type="nucleotide sequence ID" value="NZ_NHSK01000161.1"/>
</dbReference>
<dbReference type="Gene3D" id="3.40.50.720">
    <property type="entry name" value="NAD(P)-binding Rossmann-like Domain"/>
    <property type="match status" value="1"/>
</dbReference>
<evidence type="ECO:0000256" key="2">
    <source>
        <dbReference type="ARBA" id="ARBA00022630"/>
    </source>
</evidence>
<dbReference type="InterPro" id="IPR036188">
    <property type="entry name" value="FAD/NAD-bd_sf"/>
</dbReference>
<dbReference type="EMBL" id="NPEU01000107">
    <property type="protein sequence ID" value="RAI38803.1"/>
    <property type="molecule type" value="Genomic_DNA"/>
</dbReference>
<evidence type="ECO:0000256" key="1">
    <source>
        <dbReference type="ARBA" id="ARBA00001974"/>
    </source>
</evidence>
<evidence type="ECO:0000256" key="3">
    <source>
        <dbReference type="ARBA" id="ARBA00022827"/>
    </source>
</evidence>
<accession>A0A327KML5</accession>
<comment type="cofactor">
    <cofactor evidence="1">
        <name>FAD</name>
        <dbReference type="ChEBI" id="CHEBI:57692"/>
    </cofactor>
</comment>
<dbReference type="InterPro" id="IPR023753">
    <property type="entry name" value="FAD/NAD-binding_dom"/>
</dbReference>
<keyword evidence="4" id="KW-0521">NADP</keyword>
<dbReference type="InterPro" id="IPR055275">
    <property type="entry name" value="Ferredox_Rdtase"/>
</dbReference>
<evidence type="ECO:0000256" key="5">
    <source>
        <dbReference type="ARBA" id="ARBA00023002"/>
    </source>
</evidence>
<dbReference type="Pfam" id="PF07992">
    <property type="entry name" value="Pyr_redox_2"/>
    <property type="match status" value="1"/>
</dbReference>
<keyword evidence="8" id="KW-1185">Reference proteome</keyword>
<proteinExistence type="predicted"/>
<keyword evidence="3" id="KW-0274">FAD</keyword>
<evidence type="ECO:0000259" key="6">
    <source>
        <dbReference type="Pfam" id="PF07992"/>
    </source>
</evidence>
<dbReference type="Gene3D" id="3.50.50.60">
    <property type="entry name" value="FAD/NAD(P)-binding domain"/>
    <property type="match status" value="1"/>
</dbReference>
<keyword evidence="2" id="KW-0285">Flavoprotein</keyword>
<dbReference type="PANTHER" id="PTHR48467:SF1">
    <property type="entry name" value="GLUTAMATE SYNTHASE 1 [NADH], CHLOROPLASTIC-LIKE"/>
    <property type="match status" value="1"/>
</dbReference>
<protein>
    <recommendedName>
        <fullName evidence="6">FAD/NAD(P)-binding domain-containing protein</fullName>
    </recommendedName>
</protein>
<dbReference type="PANTHER" id="PTHR48467">
    <property type="entry name" value="GLUTAMATE SYNTHASE 1 [NADH], CHLOROPLASTIC-LIKE"/>
    <property type="match status" value="1"/>
</dbReference>
<dbReference type="OrthoDB" id="9803192at2"/>
<gene>
    <name evidence="7" type="ORF">CH338_11450</name>
</gene>
<organism evidence="7 8">
    <name type="scientific">Rhodoplanes elegans</name>
    <dbReference type="NCBI Taxonomy" id="29408"/>
    <lineage>
        <taxon>Bacteria</taxon>
        <taxon>Pseudomonadati</taxon>
        <taxon>Pseudomonadota</taxon>
        <taxon>Alphaproteobacteria</taxon>
        <taxon>Hyphomicrobiales</taxon>
        <taxon>Nitrobacteraceae</taxon>
        <taxon>Rhodoplanes</taxon>
    </lineage>
</organism>